<dbReference type="PANTHER" id="PTHR18444:SF9">
    <property type="entry name" value="UPF0538 PROTEIN C2ORF76"/>
    <property type="match status" value="1"/>
</dbReference>
<gene>
    <name evidence="3" type="ORF">HK100_006870</name>
</gene>
<evidence type="ECO:0000256" key="2">
    <source>
        <dbReference type="SAM" id="Phobius"/>
    </source>
</evidence>
<dbReference type="PANTHER" id="PTHR18444">
    <property type="entry name" value="UPF0538 FAMILY MEMBER"/>
    <property type="match status" value="1"/>
</dbReference>
<evidence type="ECO:0000313" key="4">
    <source>
        <dbReference type="Proteomes" id="UP001211907"/>
    </source>
</evidence>
<keyword evidence="2" id="KW-1133">Transmembrane helix</keyword>
<dbReference type="AlphaFoldDB" id="A0AAD5T5M7"/>
<dbReference type="Pfam" id="PF10209">
    <property type="entry name" value="DUF2340"/>
    <property type="match status" value="1"/>
</dbReference>
<dbReference type="Proteomes" id="UP001211907">
    <property type="component" value="Unassembled WGS sequence"/>
</dbReference>
<comment type="caution">
    <text evidence="3">The sequence shown here is derived from an EMBL/GenBank/DDBJ whole genome shotgun (WGS) entry which is preliminary data.</text>
</comment>
<dbReference type="EMBL" id="JADGJH010000320">
    <property type="protein sequence ID" value="KAJ3131072.1"/>
    <property type="molecule type" value="Genomic_DNA"/>
</dbReference>
<organism evidence="3 4">
    <name type="scientific">Physocladia obscura</name>
    <dbReference type="NCBI Taxonomy" id="109957"/>
    <lineage>
        <taxon>Eukaryota</taxon>
        <taxon>Fungi</taxon>
        <taxon>Fungi incertae sedis</taxon>
        <taxon>Chytridiomycota</taxon>
        <taxon>Chytridiomycota incertae sedis</taxon>
        <taxon>Chytridiomycetes</taxon>
        <taxon>Chytridiales</taxon>
        <taxon>Chytriomycetaceae</taxon>
        <taxon>Physocladia</taxon>
    </lineage>
</organism>
<keyword evidence="4" id="KW-1185">Reference proteome</keyword>
<protein>
    <submittedName>
        <fullName evidence="3">Uncharacterized protein</fullName>
    </submittedName>
</protein>
<dbReference type="InterPro" id="IPR018794">
    <property type="entry name" value="UPF0538"/>
</dbReference>
<proteinExistence type="inferred from homology"/>
<name>A0AAD5T5M7_9FUNG</name>
<reference evidence="3" key="1">
    <citation type="submission" date="2020-05" db="EMBL/GenBank/DDBJ databases">
        <title>Phylogenomic resolution of chytrid fungi.</title>
        <authorList>
            <person name="Stajich J.E."/>
            <person name="Amses K."/>
            <person name="Simmons R."/>
            <person name="Seto K."/>
            <person name="Myers J."/>
            <person name="Bonds A."/>
            <person name="Quandt C.A."/>
            <person name="Barry K."/>
            <person name="Liu P."/>
            <person name="Grigoriev I."/>
            <person name="Longcore J.E."/>
            <person name="James T.Y."/>
        </authorList>
    </citation>
    <scope>NUCLEOTIDE SEQUENCE</scope>
    <source>
        <strain evidence="3">JEL0513</strain>
    </source>
</reference>
<evidence type="ECO:0000313" key="3">
    <source>
        <dbReference type="EMBL" id="KAJ3131072.1"/>
    </source>
</evidence>
<evidence type="ECO:0000256" key="1">
    <source>
        <dbReference type="ARBA" id="ARBA00007176"/>
    </source>
</evidence>
<comment type="similarity">
    <text evidence="1">Belongs to the UPF0538 family.</text>
</comment>
<feature type="transmembrane region" description="Helical" evidence="2">
    <location>
        <begin position="15"/>
        <end position="35"/>
    </location>
</feature>
<accession>A0AAD5T5M7</accession>
<keyword evidence="2" id="KW-0472">Membrane</keyword>
<keyword evidence="2" id="KW-0812">Transmembrane</keyword>
<sequence length="151" mass="17126">MSITTTETNETTSSAFLSALATASPAIITLTIRLIKSFEFRNFKNLIVHVDPTTTTPADLAAIVKQKIESESTFKVYRTVNFDTFKLYTKAFGAKTQNLIINLDHDTDWIMDPTVVLSEQKGMGTIENETEISFFNKEMYDAYKVHPETKW</sequence>